<dbReference type="Proteomes" id="UP001491552">
    <property type="component" value="Unassembled WGS sequence"/>
</dbReference>
<organism evidence="2 3">
    <name type="scientific">Faecousia intestinalis</name>
    <dbReference type="NCBI Taxonomy" id="3133167"/>
    <lineage>
        <taxon>Bacteria</taxon>
        <taxon>Bacillati</taxon>
        <taxon>Bacillota</taxon>
        <taxon>Clostridia</taxon>
        <taxon>Eubacteriales</taxon>
        <taxon>Oscillospiraceae</taxon>
        <taxon>Faecousia</taxon>
    </lineage>
</organism>
<keyword evidence="3" id="KW-1185">Reference proteome</keyword>
<gene>
    <name evidence="2" type="ORF">WMO66_03890</name>
</gene>
<sequence length="500" mass="54769">MELVFQEKQLDYLGRVLDQTVTQELTAEVIVPDSCADADRVVDAFGTLLVRAEECTAGSASVSGEVQAGILFVTEDGRLERLETVIPFSARRGWEGEQSDCRLQCVCRLCSVDARLVHSRKLLVRVGVSCTLTVYAAFTRTLHDFPEPAPTLQLRRKRLPLRLPRGLGEKSFSLNEEIEIPESKPPVERLLKCVYALDTAERKTIGNKAVFKGRLTVHILYESPDGSLQRQETELPFSQFAELEQDLDEGDLTVFLALTSAETEPDGQLDCRRLLLSAGILAQCTVCGEQPVELIEDAYCLDAELKPQWETWEMEGILDVQTFRETAQAAGREPASAIADGWVLAGEPVRRQENGMAKIELPLAANVLFTDPAGKLQGQTLRTNVLLETALAPQADCRVTEITPGELFCAAGADGVTLRCPVQVTLASTARHALKAVCGGTTEPEPEDARRPGVILRRTEHPEQVWDIAKACRTAPETVAAANDLQTDEVPAGTLLLIPM</sequence>
<evidence type="ECO:0000313" key="2">
    <source>
        <dbReference type="EMBL" id="MEQ2510399.1"/>
    </source>
</evidence>
<evidence type="ECO:0000313" key="3">
    <source>
        <dbReference type="Proteomes" id="UP001491552"/>
    </source>
</evidence>
<accession>A0ABV1G4Y4</accession>
<protein>
    <submittedName>
        <fullName evidence="2">DUF3794 domain-containing protein</fullName>
    </submittedName>
</protein>
<dbReference type="EMBL" id="JBBMFF010000152">
    <property type="protein sequence ID" value="MEQ2510399.1"/>
    <property type="molecule type" value="Genomic_DNA"/>
</dbReference>
<comment type="caution">
    <text evidence="2">The sequence shown here is derived from an EMBL/GenBank/DDBJ whole genome shotgun (WGS) entry which is preliminary data.</text>
</comment>
<name>A0ABV1G4Y4_9FIRM</name>
<evidence type="ECO:0000259" key="1">
    <source>
        <dbReference type="Pfam" id="PF12673"/>
    </source>
</evidence>
<dbReference type="InterPro" id="IPR024300">
    <property type="entry name" value="SipL_SPOCS_dom"/>
</dbReference>
<feature type="domain" description="SipL SPOCS" evidence="1">
    <location>
        <begin position="187"/>
        <end position="249"/>
    </location>
</feature>
<proteinExistence type="predicted"/>
<dbReference type="Pfam" id="PF12673">
    <property type="entry name" value="SipL"/>
    <property type="match status" value="1"/>
</dbReference>
<dbReference type="RefSeq" id="WP_349135071.1">
    <property type="nucleotide sequence ID" value="NZ_JBBMFF010000152.1"/>
</dbReference>
<reference evidence="2 3" key="1">
    <citation type="submission" date="2024-03" db="EMBL/GenBank/DDBJ databases">
        <title>Human intestinal bacterial collection.</title>
        <authorList>
            <person name="Pauvert C."/>
            <person name="Hitch T.C.A."/>
            <person name="Clavel T."/>
        </authorList>
    </citation>
    <scope>NUCLEOTIDE SEQUENCE [LARGE SCALE GENOMIC DNA]</scope>
    <source>
        <strain evidence="2 3">CLA-AA-H192</strain>
    </source>
</reference>